<evidence type="ECO:0000259" key="2">
    <source>
        <dbReference type="Pfam" id="PF26569"/>
    </source>
</evidence>
<feature type="domain" description="EIF3CL-like C-terminal" evidence="2">
    <location>
        <begin position="10"/>
        <end position="34"/>
    </location>
</feature>
<organism evidence="3 4">
    <name type="scientific">Apatococcus fuscideae</name>
    <dbReference type="NCBI Taxonomy" id="2026836"/>
    <lineage>
        <taxon>Eukaryota</taxon>
        <taxon>Viridiplantae</taxon>
        <taxon>Chlorophyta</taxon>
        <taxon>core chlorophytes</taxon>
        <taxon>Trebouxiophyceae</taxon>
        <taxon>Chlorellales</taxon>
        <taxon>Chlorellaceae</taxon>
        <taxon>Apatococcus</taxon>
    </lineage>
</organism>
<accession>A0AAW1TH21</accession>
<dbReference type="EMBL" id="JALJOV010000038">
    <property type="protein sequence ID" value="KAK9868237.1"/>
    <property type="molecule type" value="Genomic_DNA"/>
</dbReference>
<proteinExistence type="predicted"/>
<evidence type="ECO:0000256" key="1">
    <source>
        <dbReference type="SAM" id="MobiDB-lite"/>
    </source>
</evidence>
<feature type="compositionally biased region" description="Basic and acidic residues" evidence="1">
    <location>
        <begin position="91"/>
        <end position="102"/>
    </location>
</feature>
<comment type="caution">
    <text evidence="3">The sequence shown here is derived from an EMBL/GenBank/DDBJ whole genome shotgun (WGS) entry which is preliminary data.</text>
</comment>
<evidence type="ECO:0000313" key="4">
    <source>
        <dbReference type="Proteomes" id="UP001485043"/>
    </source>
</evidence>
<dbReference type="Proteomes" id="UP001485043">
    <property type="component" value="Unassembled WGS sequence"/>
</dbReference>
<name>A0AAW1TH21_9CHLO</name>
<evidence type="ECO:0000313" key="3">
    <source>
        <dbReference type="EMBL" id="KAK9868237.1"/>
    </source>
</evidence>
<feature type="region of interest" description="Disordered" evidence="1">
    <location>
        <begin position="37"/>
        <end position="160"/>
    </location>
</feature>
<protein>
    <recommendedName>
        <fullName evidence="2">EIF3CL-like C-terminal domain-containing protein</fullName>
    </recommendedName>
</protein>
<feature type="compositionally biased region" description="Polar residues" evidence="1">
    <location>
        <begin position="135"/>
        <end position="147"/>
    </location>
</feature>
<dbReference type="InterPro" id="IPR058999">
    <property type="entry name" value="EIF3CL_C"/>
</dbReference>
<reference evidence="3 4" key="1">
    <citation type="journal article" date="2024" name="Nat. Commun.">
        <title>Phylogenomics reveals the evolutionary origins of lichenization in chlorophyte algae.</title>
        <authorList>
            <person name="Puginier C."/>
            <person name="Libourel C."/>
            <person name="Otte J."/>
            <person name="Skaloud P."/>
            <person name="Haon M."/>
            <person name="Grisel S."/>
            <person name="Petersen M."/>
            <person name="Berrin J.G."/>
            <person name="Delaux P.M."/>
            <person name="Dal Grande F."/>
            <person name="Keller J."/>
        </authorList>
    </citation>
    <scope>NUCLEOTIDE SEQUENCE [LARGE SCALE GENOMIC DNA]</scope>
    <source>
        <strain evidence="3 4">SAG 2523</strain>
    </source>
</reference>
<dbReference type="AlphaFoldDB" id="A0AAW1TH21"/>
<keyword evidence="4" id="KW-1185">Reference proteome</keyword>
<feature type="compositionally biased region" description="Gly residues" evidence="1">
    <location>
        <begin position="77"/>
        <end position="90"/>
    </location>
</feature>
<dbReference type="Pfam" id="PF26569">
    <property type="entry name" value="EIF3CL_C"/>
    <property type="match status" value="1"/>
</dbReference>
<gene>
    <name evidence="3" type="ORF">WJX84_002782</name>
</gene>
<sequence>MHSAMPSRLQSLATDFADKASMLVDLNERALALRTGGLQAAEDEGQEGGGGGRRGGGGGRYGEGGQSGFPGNRRARGGLGGLARGMGHPGGRGDRGDREGGRGGRGGNRRPASSSGFRGGFGEHYSIDFQRTGGYRQNQRDNPQSMTALGRPSYRRQQLV</sequence>
<feature type="compositionally biased region" description="Gly residues" evidence="1">
    <location>
        <begin position="47"/>
        <end position="68"/>
    </location>
</feature>